<reference evidence="1 2" key="1">
    <citation type="journal article" date="2018" name="Nat. Genet.">
        <title>The Rosa genome provides new insights in the design of modern roses.</title>
        <authorList>
            <person name="Bendahmane M."/>
        </authorList>
    </citation>
    <scope>NUCLEOTIDE SEQUENCE [LARGE SCALE GENOMIC DNA]</scope>
    <source>
        <strain evidence="2">cv. Old Blush</strain>
    </source>
</reference>
<dbReference type="Proteomes" id="UP000238479">
    <property type="component" value="Chromosome 4"/>
</dbReference>
<dbReference type="Gramene" id="PRQ39399">
    <property type="protein sequence ID" value="PRQ39399"/>
    <property type="gene ID" value="RchiOBHm_Chr4g0424751"/>
</dbReference>
<organism evidence="1 2">
    <name type="scientific">Rosa chinensis</name>
    <name type="common">China rose</name>
    <dbReference type="NCBI Taxonomy" id="74649"/>
    <lineage>
        <taxon>Eukaryota</taxon>
        <taxon>Viridiplantae</taxon>
        <taxon>Streptophyta</taxon>
        <taxon>Embryophyta</taxon>
        <taxon>Tracheophyta</taxon>
        <taxon>Spermatophyta</taxon>
        <taxon>Magnoliopsida</taxon>
        <taxon>eudicotyledons</taxon>
        <taxon>Gunneridae</taxon>
        <taxon>Pentapetalae</taxon>
        <taxon>rosids</taxon>
        <taxon>fabids</taxon>
        <taxon>Rosales</taxon>
        <taxon>Rosaceae</taxon>
        <taxon>Rosoideae</taxon>
        <taxon>Rosoideae incertae sedis</taxon>
        <taxon>Rosa</taxon>
    </lineage>
</organism>
<keyword evidence="2" id="KW-1185">Reference proteome</keyword>
<proteinExistence type="predicted"/>
<evidence type="ECO:0000313" key="2">
    <source>
        <dbReference type="Proteomes" id="UP000238479"/>
    </source>
</evidence>
<protein>
    <submittedName>
        <fullName evidence="1">Uncharacterized protein</fullName>
    </submittedName>
</protein>
<gene>
    <name evidence="1" type="ORF">RchiOBHm_Chr4g0424751</name>
</gene>
<dbReference type="AlphaFoldDB" id="A0A2P6QZ57"/>
<dbReference type="EMBL" id="PDCK01000042">
    <property type="protein sequence ID" value="PRQ39399.1"/>
    <property type="molecule type" value="Genomic_DNA"/>
</dbReference>
<accession>A0A2P6QZ57</accession>
<name>A0A2P6QZ57_ROSCH</name>
<sequence>MLMPKRSLSDLIMMLDCITSINRPGIQLYNVDLLKLEPLMKPYQVSLLRLFCVYPSY</sequence>
<comment type="caution">
    <text evidence="1">The sequence shown here is derived from an EMBL/GenBank/DDBJ whole genome shotgun (WGS) entry which is preliminary data.</text>
</comment>
<evidence type="ECO:0000313" key="1">
    <source>
        <dbReference type="EMBL" id="PRQ39399.1"/>
    </source>
</evidence>